<dbReference type="GO" id="GO:0016491">
    <property type="term" value="F:oxidoreductase activity"/>
    <property type="evidence" value="ECO:0007669"/>
    <property type="project" value="UniProtKB-KW"/>
</dbReference>
<dbReference type="PANTHER" id="PTHR48106:SF8">
    <property type="entry name" value="OS02G0805600 PROTEIN"/>
    <property type="match status" value="1"/>
</dbReference>
<keyword evidence="3" id="KW-0812">Transmembrane</keyword>
<name>A0ABD1MMQ8_9FABA</name>
<keyword evidence="1" id="KW-0521">NADP</keyword>
<accession>A0ABD1MMQ8</accession>
<evidence type="ECO:0000256" key="2">
    <source>
        <dbReference type="ARBA" id="ARBA00023002"/>
    </source>
</evidence>
<proteinExistence type="predicted"/>
<sequence length="106" mass="11994">MGKTPFSVFTSLDVILDFMGTSYYQRNLNSLNFDGRLFIVGFQGGFTTQVVSALYLPSALQYKKLKKKAGNLWAGLRNRSLERKAVIDSEVEKKYLACNCQKKETP</sequence>
<comment type="caution">
    <text evidence="4">The sequence shown here is derived from an EMBL/GenBank/DDBJ whole genome shotgun (WGS) entry which is preliminary data.</text>
</comment>
<evidence type="ECO:0000256" key="1">
    <source>
        <dbReference type="ARBA" id="ARBA00022857"/>
    </source>
</evidence>
<gene>
    <name evidence="4" type="ORF">Fmac_011538</name>
</gene>
<keyword evidence="3" id="KW-0472">Membrane</keyword>
<dbReference type="AlphaFoldDB" id="A0ABD1MMQ8"/>
<reference evidence="4 5" key="1">
    <citation type="submission" date="2024-08" db="EMBL/GenBank/DDBJ databases">
        <title>Insights into the chromosomal genome structure of Flemingia macrophylla.</title>
        <authorList>
            <person name="Ding Y."/>
            <person name="Zhao Y."/>
            <person name="Bi W."/>
            <person name="Wu M."/>
            <person name="Zhao G."/>
            <person name="Gong Y."/>
            <person name="Li W."/>
            <person name="Zhang P."/>
        </authorList>
    </citation>
    <scope>NUCLEOTIDE SEQUENCE [LARGE SCALE GENOMIC DNA]</scope>
    <source>
        <strain evidence="4">DYQJB</strain>
        <tissue evidence="4">Leaf</tissue>
    </source>
</reference>
<dbReference type="EMBL" id="JBGMDY010000004">
    <property type="protein sequence ID" value="KAL2337092.1"/>
    <property type="molecule type" value="Genomic_DNA"/>
</dbReference>
<organism evidence="4 5">
    <name type="scientific">Flemingia macrophylla</name>
    <dbReference type="NCBI Taxonomy" id="520843"/>
    <lineage>
        <taxon>Eukaryota</taxon>
        <taxon>Viridiplantae</taxon>
        <taxon>Streptophyta</taxon>
        <taxon>Embryophyta</taxon>
        <taxon>Tracheophyta</taxon>
        <taxon>Spermatophyta</taxon>
        <taxon>Magnoliopsida</taxon>
        <taxon>eudicotyledons</taxon>
        <taxon>Gunneridae</taxon>
        <taxon>Pentapetalae</taxon>
        <taxon>rosids</taxon>
        <taxon>fabids</taxon>
        <taxon>Fabales</taxon>
        <taxon>Fabaceae</taxon>
        <taxon>Papilionoideae</taxon>
        <taxon>50 kb inversion clade</taxon>
        <taxon>NPAAA clade</taxon>
        <taxon>indigoferoid/millettioid clade</taxon>
        <taxon>Phaseoleae</taxon>
        <taxon>Flemingia</taxon>
    </lineage>
</organism>
<feature type="transmembrane region" description="Helical" evidence="3">
    <location>
        <begin position="37"/>
        <end position="57"/>
    </location>
</feature>
<dbReference type="PANTHER" id="PTHR48106">
    <property type="entry name" value="QUINONE OXIDOREDUCTASE PIG3-RELATED"/>
    <property type="match status" value="1"/>
</dbReference>
<keyword evidence="5" id="KW-1185">Reference proteome</keyword>
<evidence type="ECO:0000313" key="5">
    <source>
        <dbReference type="Proteomes" id="UP001603857"/>
    </source>
</evidence>
<protein>
    <submittedName>
        <fullName evidence="4">Uncharacterized protein</fullName>
    </submittedName>
</protein>
<evidence type="ECO:0000256" key="3">
    <source>
        <dbReference type="SAM" id="Phobius"/>
    </source>
</evidence>
<keyword evidence="2" id="KW-0560">Oxidoreductase</keyword>
<keyword evidence="3" id="KW-1133">Transmembrane helix</keyword>
<dbReference type="Proteomes" id="UP001603857">
    <property type="component" value="Unassembled WGS sequence"/>
</dbReference>
<dbReference type="Gene3D" id="3.40.50.720">
    <property type="entry name" value="NAD(P)-binding Rossmann-like Domain"/>
    <property type="match status" value="1"/>
</dbReference>
<evidence type="ECO:0000313" key="4">
    <source>
        <dbReference type="EMBL" id="KAL2337092.1"/>
    </source>
</evidence>